<dbReference type="AlphaFoldDB" id="A0A2R5GLY0"/>
<feature type="compositionally biased region" description="Low complexity" evidence="1">
    <location>
        <begin position="247"/>
        <end position="258"/>
    </location>
</feature>
<feature type="compositionally biased region" description="Basic and acidic residues" evidence="1">
    <location>
        <begin position="292"/>
        <end position="309"/>
    </location>
</feature>
<dbReference type="InParanoid" id="A0A2R5GLY0"/>
<dbReference type="InterPro" id="IPR027267">
    <property type="entry name" value="AH/BAR_dom_sf"/>
</dbReference>
<feature type="compositionally biased region" description="Basic and acidic residues" evidence="1">
    <location>
        <begin position="339"/>
        <end position="349"/>
    </location>
</feature>
<reference evidence="2 3" key="1">
    <citation type="submission" date="2017-12" db="EMBL/GenBank/DDBJ databases">
        <title>Sequencing, de novo assembly and annotation of complete genome of a new Thraustochytrid species, strain FCC1311.</title>
        <authorList>
            <person name="Sedici K."/>
            <person name="Godart F."/>
            <person name="Aiese Cigliano R."/>
            <person name="Sanseverino W."/>
            <person name="Barakat M."/>
            <person name="Ortet P."/>
            <person name="Marechal E."/>
            <person name="Cagnac O."/>
            <person name="Amato A."/>
        </authorList>
    </citation>
    <scope>NUCLEOTIDE SEQUENCE [LARGE SCALE GENOMIC DNA]</scope>
</reference>
<keyword evidence="3" id="KW-1185">Reference proteome</keyword>
<dbReference type="Gene3D" id="1.20.1270.60">
    <property type="entry name" value="Arfaptin homology (AH) domain/BAR domain"/>
    <property type="match status" value="1"/>
</dbReference>
<feature type="compositionally biased region" description="Basic and acidic residues" evidence="1">
    <location>
        <begin position="318"/>
        <end position="328"/>
    </location>
</feature>
<evidence type="ECO:0000313" key="3">
    <source>
        <dbReference type="Proteomes" id="UP000241890"/>
    </source>
</evidence>
<evidence type="ECO:0000313" key="2">
    <source>
        <dbReference type="EMBL" id="GBG31887.1"/>
    </source>
</evidence>
<protein>
    <recommendedName>
        <fullName evidence="4">BAR domain-containing protein</fullName>
    </recommendedName>
</protein>
<dbReference type="EMBL" id="BEYU01000109">
    <property type="protein sequence ID" value="GBG31887.1"/>
    <property type="molecule type" value="Genomic_DNA"/>
</dbReference>
<comment type="caution">
    <text evidence="2">The sequence shown here is derived from an EMBL/GenBank/DDBJ whole genome shotgun (WGS) entry which is preliminary data.</text>
</comment>
<proteinExistence type="predicted"/>
<evidence type="ECO:0000256" key="1">
    <source>
        <dbReference type="SAM" id="MobiDB-lite"/>
    </source>
</evidence>
<feature type="compositionally biased region" description="Polar residues" evidence="1">
    <location>
        <begin position="267"/>
        <end position="280"/>
    </location>
</feature>
<organism evidence="2 3">
    <name type="scientific">Hondaea fermentalgiana</name>
    <dbReference type="NCBI Taxonomy" id="2315210"/>
    <lineage>
        <taxon>Eukaryota</taxon>
        <taxon>Sar</taxon>
        <taxon>Stramenopiles</taxon>
        <taxon>Bigyra</taxon>
        <taxon>Labyrinthulomycetes</taxon>
        <taxon>Thraustochytrida</taxon>
        <taxon>Thraustochytriidae</taxon>
        <taxon>Hondaea</taxon>
    </lineage>
</organism>
<accession>A0A2R5GLY0</accession>
<gene>
    <name evidence="2" type="ORF">FCC1311_081122</name>
</gene>
<sequence>MASFFSRSGLELLKERTVQRVQEQLEQVGVHNEYIEKRAKRLGGDQELCEFMDLATQVHDSLEGVIKAATIFHKGVCVLQESGRQLRGGPKDPIRKYTAVVREAPTLETTYDQDSLRSELQSNVTIPIRAKMRELADIRNRIKEAAIVHLEADSRKENVERLRTRQASPVVVGQAEDLFAEKQVEFERARVRLMDEYALLQRDHESIFQKAFNSFKLCQYRFLMNASATLGTITDENEEGLASSGMSASLRPSPASPADFDHPPPTQTAQDANADASSNVVLEEAYELDLTPTEKRDTLTGAKDTKEQASDETQGGMDSKEAHDEALSREATSAVTLDSQEREDANKKDDDDEEEEEETATL</sequence>
<dbReference type="SUPFAM" id="SSF103657">
    <property type="entry name" value="BAR/IMD domain-like"/>
    <property type="match status" value="1"/>
</dbReference>
<name>A0A2R5GLY0_9STRA</name>
<dbReference type="Proteomes" id="UP000241890">
    <property type="component" value="Unassembled WGS sequence"/>
</dbReference>
<feature type="compositionally biased region" description="Acidic residues" evidence="1">
    <location>
        <begin position="350"/>
        <end position="362"/>
    </location>
</feature>
<evidence type="ECO:0008006" key="4">
    <source>
        <dbReference type="Google" id="ProtNLM"/>
    </source>
</evidence>
<feature type="region of interest" description="Disordered" evidence="1">
    <location>
        <begin position="239"/>
        <end position="362"/>
    </location>
</feature>